<comment type="caution">
    <text evidence="1">The sequence shown here is derived from an EMBL/GenBank/DDBJ whole genome shotgun (WGS) entry which is preliminary data.</text>
</comment>
<proteinExistence type="predicted"/>
<dbReference type="AlphaFoldDB" id="A0A8I2YVP4"/>
<dbReference type="OrthoDB" id="3067012at2759"/>
<dbReference type="InterPro" id="IPR032675">
    <property type="entry name" value="LRR_dom_sf"/>
</dbReference>
<accession>A0A8I2YVP4</accession>
<reference evidence="1" key="1">
    <citation type="submission" date="2021-03" db="EMBL/GenBank/DDBJ databases">
        <title>Evolutionary innovations through gain and loss of genes in the ectomycorrhizal Boletales.</title>
        <authorList>
            <person name="Wu G."/>
            <person name="Miyauchi S."/>
            <person name="Morin E."/>
            <person name="Yang Z.-L."/>
            <person name="Xu J."/>
            <person name="Martin F.M."/>
        </authorList>
    </citation>
    <scope>NUCLEOTIDE SEQUENCE</scope>
    <source>
        <strain evidence="1">BR01</strain>
    </source>
</reference>
<keyword evidence="2" id="KW-1185">Reference proteome</keyword>
<evidence type="ECO:0000313" key="1">
    <source>
        <dbReference type="EMBL" id="KAG6379435.1"/>
    </source>
</evidence>
<dbReference type="Gene3D" id="3.80.10.10">
    <property type="entry name" value="Ribonuclease Inhibitor"/>
    <property type="match status" value="1"/>
</dbReference>
<gene>
    <name evidence="1" type="ORF">JVT61DRAFT_11905</name>
</gene>
<name>A0A8I2YVP4_9AGAM</name>
<evidence type="ECO:0000313" key="2">
    <source>
        <dbReference type="Proteomes" id="UP000683000"/>
    </source>
</evidence>
<sequence length="601" mass="67208">MSPLHIRRKSERPPRLMCCSPSSPIGPEFTEFSPSRELVPKPSKAFLSIPQFLKPNRSTKAHPTSIHRALLVSEILWLILDYIRRFDESPESDHKWDRTMGKRTLASLARTCRTLSKPALDALWMHLDNLDPLIKVLPRRMWAKKHYAFVVRPVDFCRMHTAQSFSTGPDVHGRETVETFHKYAVRVRFVRGPCWRVPAAVQHNVIAALARYPKASLPLLPNLTELIWSELKMSNLIDPSVSLIKYFAGPGVTTVSLFLICWPNHVSSELAVLADLPNLVPTDHSREIGDIVRQWPQLRVLRSCALSQPVMDTITTRKTLDTLSIELNNSSTAVYVGQLPSHVHTWSLGGNSAGLCLRYLETIQGSPTGFHLRIGADDSTTADMEALVGVLPTRLDKTRLHTLTIELTSSYWSTPASDTFSLSSSLLSSLASFPSLRELDISTYCAAEVDDQGYTTWIAALKALTSLKVGVADVSKARPFASVGAVLAVLRACRQLETLWIVFDGTLGLPSVDEKGKRRGQLNKVEKIDGNENKNEWGVTNHLITHIRVGHSPLGEDEKGLEAMARCLRSVMPRLEKIRSDRYPSEVEQRWARVQGTLAKR</sequence>
<dbReference type="Proteomes" id="UP000683000">
    <property type="component" value="Unassembled WGS sequence"/>
</dbReference>
<organism evidence="1 2">
    <name type="scientific">Boletus reticuloceps</name>
    <dbReference type="NCBI Taxonomy" id="495285"/>
    <lineage>
        <taxon>Eukaryota</taxon>
        <taxon>Fungi</taxon>
        <taxon>Dikarya</taxon>
        <taxon>Basidiomycota</taxon>
        <taxon>Agaricomycotina</taxon>
        <taxon>Agaricomycetes</taxon>
        <taxon>Agaricomycetidae</taxon>
        <taxon>Boletales</taxon>
        <taxon>Boletineae</taxon>
        <taxon>Boletaceae</taxon>
        <taxon>Boletoideae</taxon>
        <taxon>Boletus</taxon>
    </lineage>
</organism>
<evidence type="ECO:0008006" key="3">
    <source>
        <dbReference type="Google" id="ProtNLM"/>
    </source>
</evidence>
<dbReference type="EMBL" id="JAGFBS010000005">
    <property type="protein sequence ID" value="KAG6379435.1"/>
    <property type="molecule type" value="Genomic_DNA"/>
</dbReference>
<dbReference type="SUPFAM" id="SSF52047">
    <property type="entry name" value="RNI-like"/>
    <property type="match status" value="1"/>
</dbReference>
<protein>
    <recommendedName>
        <fullName evidence="3">F-box domain-containing protein</fullName>
    </recommendedName>
</protein>